<dbReference type="InterPro" id="IPR043129">
    <property type="entry name" value="ATPase_NBD"/>
</dbReference>
<dbReference type="OrthoDB" id="5174513at2"/>
<keyword evidence="3" id="KW-0808">Transferase</keyword>
<dbReference type="Proteomes" id="UP000198582">
    <property type="component" value="Unassembled WGS sequence"/>
</dbReference>
<evidence type="ECO:0000256" key="1">
    <source>
        <dbReference type="ARBA" id="ARBA00006479"/>
    </source>
</evidence>
<dbReference type="SUPFAM" id="SSF46785">
    <property type="entry name" value="Winged helix' DNA-binding domain"/>
    <property type="match status" value="1"/>
</dbReference>
<keyword evidence="4" id="KW-1185">Reference proteome</keyword>
<dbReference type="PANTHER" id="PTHR18964:SF149">
    <property type="entry name" value="BIFUNCTIONAL UDP-N-ACETYLGLUCOSAMINE 2-EPIMERASE_N-ACETYLMANNOSAMINE KINASE"/>
    <property type="match status" value="1"/>
</dbReference>
<dbReference type="EMBL" id="FOEF01000001">
    <property type="protein sequence ID" value="SEO67928.1"/>
    <property type="molecule type" value="Genomic_DNA"/>
</dbReference>
<keyword evidence="3" id="KW-0418">Kinase</keyword>
<proteinExistence type="inferred from homology"/>
<protein>
    <submittedName>
        <fullName evidence="3">Sugar kinase of the NBD/HSP70 family, may contain an N-terminal HTH domain</fullName>
    </submittedName>
</protein>
<evidence type="ECO:0000256" key="2">
    <source>
        <dbReference type="SAM" id="MobiDB-lite"/>
    </source>
</evidence>
<sequence>MGRLFPCIILFPSDVGHNLPRTDDSRGKGREIAGTTSGDARRAGSDASRAAIIAALRRYGPMTRQRLVAETGLSRATVSSCLGVLAGEGRIRESAHGTDGGRGRPSMLVSINASRAELVGIEIGRAHLAVAVADGADNVIAVADRDIGAGTGVRARVAAAVALLADLAAEQDLDLTTVHGVAAGTPGPKFTGEGRRSQDLALARFTRDRADVAACLAERFGVPVRVENNTRYTALGETAAAGDRNVVYLRVDEGVGGGVVVDGSLVSGSWGTAGELGHVCVDPKGPRCACGGRGCVELVASLPALLAATGSADLTALTERLRAGDPGATAALDQAAGAAGQALAGVLAVLDVSLVVVGGRVAQLPGFPDRLEHVLRDVAPSWCVAELTVRLAHDDRTAGARGALVHARLAADRTGIPARTTG</sequence>
<dbReference type="PANTHER" id="PTHR18964">
    <property type="entry name" value="ROK (REPRESSOR, ORF, KINASE) FAMILY"/>
    <property type="match status" value="1"/>
</dbReference>
<dbReference type="Gene3D" id="3.30.420.40">
    <property type="match status" value="2"/>
</dbReference>
<dbReference type="GO" id="GO:0016301">
    <property type="term" value="F:kinase activity"/>
    <property type="evidence" value="ECO:0007669"/>
    <property type="project" value="UniProtKB-KW"/>
</dbReference>
<dbReference type="AlphaFoldDB" id="A0A1H8RP17"/>
<reference evidence="3 4" key="1">
    <citation type="submission" date="2016-10" db="EMBL/GenBank/DDBJ databases">
        <authorList>
            <person name="de Groot N.N."/>
        </authorList>
    </citation>
    <scope>NUCLEOTIDE SEQUENCE [LARGE SCALE GENOMIC DNA]</scope>
    <source>
        <strain evidence="3 4">DSM 44993</strain>
    </source>
</reference>
<name>A0A1H8RP17_9PSEU</name>
<gene>
    <name evidence="3" type="ORF">SAMN04489732_101877</name>
</gene>
<dbReference type="InterPro" id="IPR036388">
    <property type="entry name" value="WH-like_DNA-bd_sf"/>
</dbReference>
<evidence type="ECO:0000313" key="3">
    <source>
        <dbReference type="EMBL" id="SEO67928.1"/>
    </source>
</evidence>
<dbReference type="SUPFAM" id="SSF53067">
    <property type="entry name" value="Actin-like ATPase domain"/>
    <property type="match status" value="1"/>
</dbReference>
<evidence type="ECO:0000313" key="4">
    <source>
        <dbReference type="Proteomes" id="UP000198582"/>
    </source>
</evidence>
<feature type="compositionally biased region" description="Basic and acidic residues" evidence="2">
    <location>
        <begin position="20"/>
        <end position="31"/>
    </location>
</feature>
<dbReference type="PROSITE" id="PS01125">
    <property type="entry name" value="ROK"/>
    <property type="match status" value="1"/>
</dbReference>
<dbReference type="InterPro" id="IPR036390">
    <property type="entry name" value="WH_DNA-bd_sf"/>
</dbReference>
<dbReference type="InterPro" id="IPR000600">
    <property type="entry name" value="ROK"/>
</dbReference>
<dbReference type="InterPro" id="IPR049874">
    <property type="entry name" value="ROK_cs"/>
</dbReference>
<dbReference type="STRING" id="394193.SAMN04489732_101877"/>
<organism evidence="3 4">
    <name type="scientific">Amycolatopsis saalfeldensis</name>
    <dbReference type="NCBI Taxonomy" id="394193"/>
    <lineage>
        <taxon>Bacteria</taxon>
        <taxon>Bacillati</taxon>
        <taxon>Actinomycetota</taxon>
        <taxon>Actinomycetes</taxon>
        <taxon>Pseudonocardiales</taxon>
        <taxon>Pseudonocardiaceae</taxon>
        <taxon>Amycolatopsis</taxon>
    </lineage>
</organism>
<feature type="region of interest" description="Disordered" evidence="2">
    <location>
        <begin position="18"/>
        <end position="44"/>
    </location>
</feature>
<dbReference type="Gene3D" id="1.10.10.10">
    <property type="entry name" value="Winged helix-like DNA-binding domain superfamily/Winged helix DNA-binding domain"/>
    <property type="match status" value="1"/>
</dbReference>
<comment type="similarity">
    <text evidence="1">Belongs to the ROK (NagC/XylR) family.</text>
</comment>
<accession>A0A1H8RP17</accession>
<dbReference type="Pfam" id="PF00480">
    <property type="entry name" value="ROK"/>
    <property type="match status" value="1"/>
</dbReference>